<proteinExistence type="predicted"/>
<organism evidence="1 2">
    <name type="scientific">Rhodopirellula baltica SWK14</name>
    <dbReference type="NCBI Taxonomy" id="993516"/>
    <lineage>
        <taxon>Bacteria</taxon>
        <taxon>Pseudomonadati</taxon>
        <taxon>Planctomycetota</taxon>
        <taxon>Planctomycetia</taxon>
        <taxon>Pirellulales</taxon>
        <taxon>Pirellulaceae</taxon>
        <taxon>Rhodopirellula</taxon>
    </lineage>
</organism>
<evidence type="ECO:0000313" key="2">
    <source>
        <dbReference type="Proteomes" id="UP000010959"/>
    </source>
</evidence>
<protein>
    <submittedName>
        <fullName evidence="1">Uncharacterized protein</fullName>
    </submittedName>
</protein>
<gene>
    <name evidence="1" type="ORF">RBSWK_05007</name>
</gene>
<dbReference type="EMBL" id="AMWG01000135">
    <property type="protein sequence ID" value="ELP31008.1"/>
    <property type="molecule type" value="Genomic_DNA"/>
</dbReference>
<comment type="caution">
    <text evidence="1">The sequence shown here is derived from an EMBL/GenBank/DDBJ whole genome shotgun (WGS) entry which is preliminary data.</text>
</comment>
<sequence>MFGDDEHRLRDGGLSVTFRMDVFRWQFCFRKDRVSFVAWLFLRPQFFCPSFLTQCNA</sequence>
<reference evidence="1 2" key="1">
    <citation type="journal article" date="2013" name="Mar. Genomics">
        <title>Expression of sulfatases in Rhodopirellula baltica and the diversity of sulfatases in the genus Rhodopirellula.</title>
        <authorList>
            <person name="Wegner C.E."/>
            <person name="Richter-Heitmann T."/>
            <person name="Klindworth A."/>
            <person name="Klockow C."/>
            <person name="Richter M."/>
            <person name="Achstetter T."/>
            <person name="Glockner F.O."/>
            <person name="Harder J."/>
        </authorList>
    </citation>
    <scope>NUCLEOTIDE SEQUENCE [LARGE SCALE GENOMIC DNA]</scope>
    <source>
        <strain evidence="1 2">SWK14</strain>
    </source>
</reference>
<evidence type="ECO:0000313" key="1">
    <source>
        <dbReference type="EMBL" id="ELP31008.1"/>
    </source>
</evidence>
<dbReference type="Proteomes" id="UP000010959">
    <property type="component" value="Unassembled WGS sequence"/>
</dbReference>
<dbReference type="AlphaFoldDB" id="L7CAH8"/>
<accession>L7CAH8</accession>
<name>L7CAH8_RHOBT</name>
<dbReference type="PATRIC" id="fig|993516.3.peg.5346"/>